<evidence type="ECO:0000313" key="2">
    <source>
        <dbReference type="Proteomes" id="UP000613160"/>
    </source>
</evidence>
<dbReference type="Proteomes" id="UP000613160">
    <property type="component" value="Unassembled WGS sequence"/>
</dbReference>
<comment type="caution">
    <text evidence="1">The sequence shown here is derived from an EMBL/GenBank/DDBJ whole genome shotgun (WGS) entry which is preliminary data.</text>
</comment>
<evidence type="ECO:0000313" key="1">
    <source>
        <dbReference type="EMBL" id="GGD42050.1"/>
    </source>
</evidence>
<protein>
    <recommendedName>
        <fullName evidence="3">DUF2794 domain-containing protein</fullName>
    </recommendedName>
</protein>
<dbReference type="AlphaFoldDB" id="A0A916YF05"/>
<dbReference type="EMBL" id="BMJJ01000019">
    <property type="protein sequence ID" value="GGD42050.1"/>
    <property type="molecule type" value="Genomic_DNA"/>
</dbReference>
<sequence length="123" mass="13752">MADLASEHAATATLIDFAAARSPPVPLVCFDRREFSEILNVYGRMVAAGEWRDYAIDTLKDRAVFSIFRRTSEMPLFRIEKNPKLARRQGAFSVVAAGGLVLKRGHDLGQVMKVFDKALKLVR</sequence>
<proteinExistence type="predicted"/>
<dbReference type="InterPro" id="IPR021252">
    <property type="entry name" value="DUF2794"/>
</dbReference>
<reference evidence="1" key="1">
    <citation type="journal article" date="2014" name="Int. J. Syst. Evol. Microbiol.">
        <title>Complete genome sequence of Corynebacterium casei LMG S-19264T (=DSM 44701T), isolated from a smear-ripened cheese.</title>
        <authorList>
            <consortium name="US DOE Joint Genome Institute (JGI-PGF)"/>
            <person name="Walter F."/>
            <person name="Albersmeier A."/>
            <person name="Kalinowski J."/>
            <person name="Ruckert C."/>
        </authorList>
    </citation>
    <scope>NUCLEOTIDE SEQUENCE</scope>
    <source>
        <strain evidence="1">CGMCC 1.15493</strain>
    </source>
</reference>
<keyword evidence="2" id="KW-1185">Reference proteome</keyword>
<accession>A0A916YF05</accession>
<gene>
    <name evidence="1" type="ORF">GCM10011335_50970</name>
</gene>
<reference evidence="1" key="2">
    <citation type="submission" date="2020-09" db="EMBL/GenBank/DDBJ databases">
        <authorList>
            <person name="Sun Q."/>
            <person name="Zhou Y."/>
        </authorList>
    </citation>
    <scope>NUCLEOTIDE SEQUENCE</scope>
    <source>
        <strain evidence="1">CGMCC 1.15493</strain>
    </source>
</reference>
<evidence type="ECO:0008006" key="3">
    <source>
        <dbReference type="Google" id="ProtNLM"/>
    </source>
</evidence>
<organism evidence="1 2">
    <name type="scientific">Aureimonas glaciei</name>
    <dbReference type="NCBI Taxonomy" id="1776957"/>
    <lineage>
        <taxon>Bacteria</taxon>
        <taxon>Pseudomonadati</taxon>
        <taxon>Pseudomonadota</taxon>
        <taxon>Alphaproteobacteria</taxon>
        <taxon>Hyphomicrobiales</taxon>
        <taxon>Aurantimonadaceae</taxon>
        <taxon>Aureimonas</taxon>
    </lineage>
</organism>
<name>A0A916YF05_9HYPH</name>
<dbReference type="Pfam" id="PF10984">
    <property type="entry name" value="DUF2794"/>
    <property type="match status" value="1"/>
</dbReference>